<dbReference type="SUPFAM" id="SSF52402">
    <property type="entry name" value="Adenine nucleotide alpha hydrolases-like"/>
    <property type="match status" value="1"/>
</dbReference>
<proteinExistence type="predicted"/>
<protein>
    <submittedName>
        <fullName evidence="2">Universal stress protein</fullName>
    </submittedName>
</protein>
<evidence type="ECO:0000259" key="1">
    <source>
        <dbReference type="Pfam" id="PF00582"/>
    </source>
</evidence>
<gene>
    <name evidence="2" type="ORF">NCTC11978_00744</name>
</gene>
<dbReference type="Proteomes" id="UP000254033">
    <property type="component" value="Unassembled WGS sequence"/>
</dbReference>
<dbReference type="CDD" id="cd00293">
    <property type="entry name" value="USP-like"/>
    <property type="match status" value="1"/>
</dbReference>
<dbReference type="Gene3D" id="3.40.50.620">
    <property type="entry name" value="HUPs"/>
    <property type="match status" value="1"/>
</dbReference>
<evidence type="ECO:0000313" key="3">
    <source>
        <dbReference type="Proteomes" id="UP000254033"/>
    </source>
</evidence>
<dbReference type="InterPro" id="IPR006016">
    <property type="entry name" value="UspA"/>
</dbReference>
<dbReference type="AlphaFoldDB" id="A0A378IQS4"/>
<evidence type="ECO:0000313" key="2">
    <source>
        <dbReference type="EMBL" id="STX37576.1"/>
    </source>
</evidence>
<dbReference type="Pfam" id="PF00582">
    <property type="entry name" value="Usp"/>
    <property type="match status" value="1"/>
</dbReference>
<dbReference type="EMBL" id="UGNY01000001">
    <property type="protein sequence ID" value="STX37576.1"/>
    <property type="molecule type" value="Genomic_DNA"/>
</dbReference>
<reference evidence="2 3" key="1">
    <citation type="submission" date="2018-06" db="EMBL/GenBank/DDBJ databases">
        <authorList>
            <consortium name="Pathogen Informatics"/>
            <person name="Doyle S."/>
        </authorList>
    </citation>
    <scope>NUCLEOTIDE SEQUENCE [LARGE SCALE GENOMIC DNA]</scope>
    <source>
        <strain evidence="2 3">NCTC11978</strain>
    </source>
</reference>
<name>A0A378IQS4_9GAMM</name>
<feature type="domain" description="UspA" evidence="1">
    <location>
        <begin position="3"/>
        <end position="53"/>
    </location>
</feature>
<accession>A0A378IQS4</accession>
<dbReference type="InterPro" id="IPR014729">
    <property type="entry name" value="Rossmann-like_a/b/a_fold"/>
</dbReference>
<dbReference type="RefSeq" id="WP_115174631.1">
    <property type="nucleotide sequence ID" value="NZ_UGNY01000001.1"/>
</dbReference>
<organism evidence="2 3">
    <name type="scientific">Legionella feeleii</name>
    <dbReference type="NCBI Taxonomy" id="453"/>
    <lineage>
        <taxon>Bacteria</taxon>
        <taxon>Pseudomonadati</taxon>
        <taxon>Pseudomonadota</taxon>
        <taxon>Gammaproteobacteria</taxon>
        <taxon>Legionellales</taxon>
        <taxon>Legionellaceae</taxon>
        <taxon>Legionella</taxon>
    </lineage>
</organism>
<sequence length="72" mass="8284">MIYKKIMVAIDGSDSSMLALQEAIKLAAHAKAQLRLVHVIDENIVNYTEGYIDFDTLAREKYQSFHQVKDRK</sequence>